<dbReference type="EMBL" id="JBHTHY010000003">
    <property type="protein sequence ID" value="MFD0796593.1"/>
    <property type="molecule type" value="Genomic_DNA"/>
</dbReference>
<name>A0ABW3AZW1_9FLAO</name>
<gene>
    <name evidence="1" type="ORF">ACFQZJ_03910</name>
</gene>
<dbReference type="InterPro" id="IPR014917">
    <property type="entry name" value="DUF1800"/>
</dbReference>
<reference evidence="2" key="1">
    <citation type="journal article" date="2019" name="Int. J. Syst. Evol. Microbiol.">
        <title>The Global Catalogue of Microorganisms (GCM) 10K type strain sequencing project: providing services to taxonomists for standard genome sequencing and annotation.</title>
        <authorList>
            <consortium name="The Broad Institute Genomics Platform"/>
            <consortium name="The Broad Institute Genome Sequencing Center for Infectious Disease"/>
            <person name="Wu L."/>
            <person name="Ma J."/>
        </authorList>
    </citation>
    <scope>NUCLEOTIDE SEQUENCE [LARGE SCALE GENOMIC DNA]</scope>
    <source>
        <strain evidence="2">CCUG 61948</strain>
    </source>
</reference>
<dbReference type="Proteomes" id="UP001597012">
    <property type="component" value="Unassembled WGS sequence"/>
</dbReference>
<sequence length="460" mass="53863">MKTRQLQHLYSRVGFGMLPSVLASLSHVEKKRVVADVFKQSKEVMPLEMDLSDLELIIADKNMRSMDKKMRMELQKVSRKKVEDYNYLWIDRLATSNQVLREKMTLFWANVFVCRDTHIFHVQRFNNTLRNHALGNFRDFVKAIAKEAAMSKYLNNRQNVKEKPNENFARELLELFTLGVGNYTEKDIKEAARAFTGWSFKPNGDFYLRKKKHDYGLKTFLGKTGNFGGDDIIDIILEQKQCARFICTKIYTYFVHPTVNENRLTELADIFYKDYDITALMRHIFLSDWFYDESNVGAKIKSPIELLVGMLHIVPLNFEKKKQVLYLQKVMGQILLNPPNVAGWLQDKSWIDSNTLLFRMKLPSVLLNDAVINIDQKGAFEDSFEAYYAKTKKANRRIKVSRDWSVFDREFAGLTDTQLREFLIVSAMDKDTKRFMNTLSKVNKKEYLVQLMSLPEYQLC</sequence>
<evidence type="ECO:0000313" key="2">
    <source>
        <dbReference type="Proteomes" id="UP001597012"/>
    </source>
</evidence>
<evidence type="ECO:0000313" key="1">
    <source>
        <dbReference type="EMBL" id="MFD0796593.1"/>
    </source>
</evidence>
<dbReference type="RefSeq" id="WP_379932460.1">
    <property type="nucleotide sequence ID" value="NZ_JBHTHY010000003.1"/>
</dbReference>
<dbReference type="Pfam" id="PF08811">
    <property type="entry name" value="DUF1800"/>
    <property type="match status" value="1"/>
</dbReference>
<accession>A0ABW3AZW1</accession>
<organism evidence="1 2">
    <name type="scientific">Maribacter chungangensis</name>
    <dbReference type="NCBI Taxonomy" id="1069117"/>
    <lineage>
        <taxon>Bacteria</taxon>
        <taxon>Pseudomonadati</taxon>
        <taxon>Bacteroidota</taxon>
        <taxon>Flavobacteriia</taxon>
        <taxon>Flavobacteriales</taxon>
        <taxon>Flavobacteriaceae</taxon>
        <taxon>Maribacter</taxon>
    </lineage>
</organism>
<protein>
    <submittedName>
        <fullName evidence="1">DUF1800 family protein</fullName>
    </submittedName>
</protein>
<proteinExistence type="predicted"/>
<comment type="caution">
    <text evidence="1">The sequence shown here is derived from an EMBL/GenBank/DDBJ whole genome shotgun (WGS) entry which is preliminary data.</text>
</comment>
<keyword evidence="2" id="KW-1185">Reference proteome</keyword>